<proteinExistence type="predicted"/>
<reference evidence="1 2" key="1">
    <citation type="submission" date="2023-07" db="EMBL/GenBank/DDBJ databases">
        <title>Genomic Encyclopedia of Type Strains, Phase IV (KMG-IV): sequencing the most valuable type-strain genomes for metagenomic binning, comparative biology and taxonomic classification.</title>
        <authorList>
            <person name="Goeker M."/>
        </authorList>
    </citation>
    <scope>NUCLEOTIDE SEQUENCE [LARGE SCALE GENOMIC DNA]</scope>
    <source>
        <strain evidence="1 2">NIO-1023</strain>
    </source>
</reference>
<evidence type="ECO:0000313" key="2">
    <source>
        <dbReference type="Proteomes" id="UP001232163"/>
    </source>
</evidence>
<name>A0ABT9MHW3_9DEIO</name>
<accession>A0ABT9MHW3</accession>
<protein>
    <submittedName>
        <fullName evidence="1">Uncharacterized protein</fullName>
    </submittedName>
</protein>
<evidence type="ECO:0000313" key="1">
    <source>
        <dbReference type="EMBL" id="MDP9766173.1"/>
    </source>
</evidence>
<dbReference type="RefSeq" id="WP_307469109.1">
    <property type="nucleotide sequence ID" value="NZ_JAURUR010000020.1"/>
</dbReference>
<organism evidence="1 2">
    <name type="scientific">Deinococcus enclensis</name>
    <dbReference type="NCBI Taxonomy" id="1049582"/>
    <lineage>
        <taxon>Bacteria</taxon>
        <taxon>Thermotogati</taxon>
        <taxon>Deinococcota</taxon>
        <taxon>Deinococci</taxon>
        <taxon>Deinococcales</taxon>
        <taxon>Deinococcaceae</taxon>
        <taxon>Deinococcus</taxon>
    </lineage>
</organism>
<gene>
    <name evidence="1" type="ORF">QO006_003637</name>
</gene>
<sequence>MTNTTPRNITRTWKVDLYGTWGEGRSASVFLGSRTVTLSADALGRRTASVDGEPATVERAVQLLTWAREDGHLTLLHEERHPEPVAAIGKPRASLLHKIMGMVGIPKAQHYTLSAAALGEPRPLATLAGLTEGEARTIWAYLCAQYPKAREVAAQLTARLPLAA</sequence>
<dbReference type="EMBL" id="JAURUR010000020">
    <property type="protein sequence ID" value="MDP9766173.1"/>
    <property type="molecule type" value="Genomic_DNA"/>
</dbReference>
<comment type="caution">
    <text evidence="1">The sequence shown here is derived from an EMBL/GenBank/DDBJ whole genome shotgun (WGS) entry which is preliminary data.</text>
</comment>
<dbReference type="Proteomes" id="UP001232163">
    <property type="component" value="Unassembled WGS sequence"/>
</dbReference>
<keyword evidence="2" id="KW-1185">Reference proteome</keyword>